<evidence type="ECO:0000259" key="2">
    <source>
        <dbReference type="Pfam" id="PF09103"/>
    </source>
</evidence>
<dbReference type="InterPro" id="IPR015525">
    <property type="entry name" value="BRCA2"/>
</dbReference>
<dbReference type="Pfam" id="PF09169">
    <property type="entry name" value="BRCA-2_helical"/>
    <property type="match status" value="1"/>
</dbReference>
<evidence type="ECO:0000259" key="3">
    <source>
        <dbReference type="Pfam" id="PF09169"/>
    </source>
</evidence>
<dbReference type="GO" id="GO:0000724">
    <property type="term" value="P:double-strand break repair via homologous recombination"/>
    <property type="evidence" value="ECO:0007669"/>
    <property type="project" value="InterPro"/>
</dbReference>
<dbReference type="Proteomes" id="UP001049176">
    <property type="component" value="Chromosome 1"/>
</dbReference>
<feature type="compositionally biased region" description="Polar residues" evidence="1">
    <location>
        <begin position="312"/>
        <end position="322"/>
    </location>
</feature>
<dbReference type="InterPro" id="IPR015252">
    <property type="entry name" value="BRCA2_hlx"/>
</dbReference>
<dbReference type="GO" id="GO:0006355">
    <property type="term" value="P:regulation of DNA-templated transcription"/>
    <property type="evidence" value="ECO:0007669"/>
    <property type="project" value="TreeGrafter"/>
</dbReference>
<dbReference type="PANTHER" id="PTHR11289:SF0">
    <property type="entry name" value="BREAST CANCER TYPE 2 SUSCEPTIBILITY PROTEIN"/>
    <property type="match status" value="1"/>
</dbReference>
<name>A0A9P8AFG9_9AGAR</name>
<accession>A0A9P8AFG9</accession>
<dbReference type="KEGG" id="more:E1B28_001485"/>
<dbReference type="SUPFAM" id="SSF81872">
    <property type="entry name" value="BRCA2 helical domain"/>
    <property type="match status" value="1"/>
</dbReference>
<gene>
    <name evidence="4" type="ORF">E1B28_001485</name>
</gene>
<organism evidence="4 5">
    <name type="scientific">Marasmius oreades</name>
    <name type="common">fairy-ring Marasmius</name>
    <dbReference type="NCBI Taxonomy" id="181124"/>
    <lineage>
        <taxon>Eukaryota</taxon>
        <taxon>Fungi</taxon>
        <taxon>Dikarya</taxon>
        <taxon>Basidiomycota</taxon>
        <taxon>Agaricomycotina</taxon>
        <taxon>Agaricomycetes</taxon>
        <taxon>Agaricomycetidae</taxon>
        <taxon>Agaricales</taxon>
        <taxon>Marasmiineae</taxon>
        <taxon>Marasmiaceae</taxon>
        <taxon>Marasmius</taxon>
    </lineage>
</organism>
<keyword evidence="5" id="KW-1185">Reference proteome</keyword>
<dbReference type="InterPro" id="IPR012340">
    <property type="entry name" value="NA-bd_OB-fold"/>
</dbReference>
<dbReference type="RefSeq" id="XP_043016129.1">
    <property type="nucleotide sequence ID" value="XM_043147420.1"/>
</dbReference>
<sequence length="913" mass="101496">MATVYRSNRSPLNSPPRKRQRLSSPDYEDQLNLSQQDLEIISQIEQRLSQKNVCEETVSKSTGEKGRSSTSDSDDPFNPETATVSNPPSGFGFASVSTLTLPQSDDWNDDRLSPDPTLEKDYSDWFAPVDVPMGFQTASASFAPASSISDKNEAPVGFQTASKKGILAPSMTALAKAKAKMKELWGEDVSDIGGENAFRSASTFNNAVDASQRGPLCSLENACRTPETPCPPAVLRPPVANAASLPLFPSTAFQSPLLGKATEKHKPKQFKSPLSVPGKQHVTISPLPRNNVPPSPSQASFNSARSRHPLSPVSSVALQTPVKSKSIGSSSGLWSTTARTTPARFVTPFKPGMKPGESGRQALENKTVASTSKTSTPAAVPAPPKRRKILFDLNVSLDRKRLITSGLVPQRFTRDELESFDLDYEELSQVNLQTARYYSFYCSNPEPECSEPPPFSIYSTTTPNFGPEHAWERLTAMGCGLASKDWVFNHWCLILWKLAGMVALDPETEADGEKRRWSWEEIWNQLLYRYERELNMGMRPPLRRITTQDSPASCPMILCVSNIFWPKAEAANGQEITPHPELEVTDGWYKLRAAIDAPLARAVKKGTLRIGRKIATAGARFDSERKDGVEVLEAYTSCKFILNGNASHLAPWHAKLGFQTGPYIATLRSLTADGGMVPVMDLIVTKVIAIAFWESWTDEKGQKRSGGPRNEADEAKCIEQWKAKRQAAEAKLRDEHEKQVHRYLGYADRLERKAGGPLRGEEPPDSVESLYDELEEPEDVGTVISKATAHEAGWLARFIREKIEKGQETIRDEIDRELDDICPPRNTRSFRVIFVRDAQSNRRAANRTAQLTIWDVLNVQLNEGKPPGYFEPGYRCIVTNLMPTKQRAWMEHEPGDEVYLVSTRATKWQRVKS</sequence>
<dbReference type="InterPro" id="IPR015187">
    <property type="entry name" value="BRCA2_OB_1"/>
</dbReference>
<feature type="compositionally biased region" description="Basic and acidic residues" evidence="1">
    <location>
        <begin position="53"/>
        <end position="67"/>
    </location>
</feature>
<feature type="region of interest" description="Disordered" evidence="1">
    <location>
        <begin position="49"/>
        <end position="115"/>
    </location>
</feature>
<evidence type="ECO:0000256" key="1">
    <source>
        <dbReference type="SAM" id="MobiDB-lite"/>
    </source>
</evidence>
<dbReference type="Pfam" id="PF09103">
    <property type="entry name" value="BRCA-2_OB1"/>
    <property type="match status" value="1"/>
</dbReference>
<feature type="domain" description="BRCA2 OB1" evidence="2">
    <location>
        <begin position="540"/>
        <end position="659"/>
    </location>
</feature>
<feature type="compositionally biased region" description="Polar residues" evidence="1">
    <location>
        <begin position="1"/>
        <end position="12"/>
    </location>
</feature>
<protein>
    <recommendedName>
        <fullName evidence="6">BRCA2 OB1 domain-containing protein</fullName>
    </recommendedName>
</protein>
<dbReference type="InterPro" id="IPR036315">
    <property type="entry name" value="BRCA2_hlx_sf"/>
</dbReference>
<dbReference type="PANTHER" id="PTHR11289">
    <property type="entry name" value="BREAST CANCER TYPE 2 SUSCEPTIBILITY PROTEIN BRCA2"/>
    <property type="match status" value="1"/>
</dbReference>
<dbReference type="GeneID" id="66070561"/>
<dbReference type="OrthoDB" id="21095at2759"/>
<dbReference type="SUPFAM" id="SSF50249">
    <property type="entry name" value="Nucleic acid-binding proteins"/>
    <property type="match status" value="2"/>
</dbReference>
<evidence type="ECO:0000313" key="4">
    <source>
        <dbReference type="EMBL" id="KAG7099659.1"/>
    </source>
</evidence>
<feature type="compositionally biased region" description="Low complexity" evidence="1">
    <location>
        <begin position="323"/>
        <end position="332"/>
    </location>
</feature>
<feature type="region of interest" description="Disordered" evidence="1">
    <location>
        <begin position="263"/>
        <end position="335"/>
    </location>
</feature>
<comment type="caution">
    <text evidence="4">The sequence shown here is derived from an EMBL/GenBank/DDBJ whole genome shotgun (WGS) entry which is preliminary data.</text>
</comment>
<dbReference type="CDD" id="cd04493">
    <property type="entry name" value="BRCA2DBD_OB1"/>
    <property type="match status" value="1"/>
</dbReference>
<feature type="region of interest" description="Disordered" evidence="1">
    <location>
        <begin position="1"/>
        <end position="34"/>
    </location>
</feature>
<dbReference type="AlphaFoldDB" id="A0A9P8AFG9"/>
<reference evidence="4" key="1">
    <citation type="journal article" date="2021" name="Genome Biol. Evol.">
        <title>The assembled and annotated genome of the fairy-ring fungus Marasmius oreades.</title>
        <authorList>
            <person name="Hiltunen M."/>
            <person name="Ament-Velasquez S.L."/>
            <person name="Johannesson H."/>
        </authorList>
    </citation>
    <scope>NUCLEOTIDE SEQUENCE</scope>
    <source>
        <strain evidence="4">03SP1</strain>
    </source>
</reference>
<feature type="compositionally biased region" description="Polar residues" evidence="1">
    <location>
        <begin position="95"/>
        <end position="105"/>
    </location>
</feature>
<dbReference type="Gene3D" id="2.40.50.140">
    <property type="entry name" value="Nucleic acid-binding proteins"/>
    <property type="match status" value="3"/>
</dbReference>
<feature type="domain" description="Breast cancer type 2 susceptibility protein helical" evidence="3">
    <location>
        <begin position="481"/>
        <end position="534"/>
    </location>
</feature>
<dbReference type="EMBL" id="CM032181">
    <property type="protein sequence ID" value="KAG7099659.1"/>
    <property type="molecule type" value="Genomic_DNA"/>
</dbReference>
<evidence type="ECO:0008006" key="6">
    <source>
        <dbReference type="Google" id="ProtNLM"/>
    </source>
</evidence>
<proteinExistence type="predicted"/>
<evidence type="ECO:0000313" key="5">
    <source>
        <dbReference type="Proteomes" id="UP001049176"/>
    </source>
</evidence>